<dbReference type="STRING" id="301302.ERS852420_03072"/>
<keyword evidence="4" id="KW-1185">Reference proteome</keyword>
<sequence>MKRKLLHAVLVASMAVALSGCGNTSGINADAEETQKATETENIEEERGTEVAAAEQKENTTGTPDENGNYLINGSFEEPDFSGWTVTNNNDVTEELDVYDRETDCFTGAQSLHFYSGNNPVDFSMKQTVSGLEDGTYKLTAHIQGDAAGDENPTVYFYALVDGEEVKADGKLQGYVNWYTVEIPGITPTDGAITVGAHVATAPGGWGTIDDITLVKE</sequence>
<evidence type="ECO:0000313" key="3">
    <source>
        <dbReference type="EMBL" id="CRL36204.1"/>
    </source>
</evidence>
<evidence type="ECO:0000256" key="2">
    <source>
        <dbReference type="SAM" id="SignalP"/>
    </source>
</evidence>
<feature type="compositionally biased region" description="Basic and acidic residues" evidence="1">
    <location>
        <begin position="33"/>
        <end position="49"/>
    </location>
</feature>
<feature type="compositionally biased region" description="Polar residues" evidence="1">
    <location>
        <begin position="59"/>
        <end position="69"/>
    </location>
</feature>
<protein>
    <submittedName>
        <fullName evidence="3">Uncharacterized protein</fullName>
    </submittedName>
</protein>
<dbReference type="OrthoDB" id="2053349at2"/>
<name>A0A0M6WIU7_9FIRM</name>
<dbReference type="AlphaFoldDB" id="A0A0M6WIU7"/>
<dbReference type="InterPro" id="IPR008979">
    <property type="entry name" value="Galactose-bd-like_sf"/>
</dbReference>
<accession>A0A0M6WIU7</accession>
<dbReference type="Gene3D" id="2.60.120.260">
    <property type="entry name" value="Galactose-binding domain-like"/>
    <property type="match status" value="1"/>
</dbReference>
<keyword evidence="2" id="KW-0732">Signal</keyword>
<proteinExistence type="predicted"/>
<dbReference type="Proteomes" id="UP000049979">
    <property type="component" value="Unassembled WGS sequence"/>
</dbReference>
<feature type="chain" id="PRO_5038653841" evidence="2">
    <location>
        <begin position="20"/>
        <end position="217"/>
    </location>
</feature>
<dbReference type="SUPFAM" id="SSF49785">
    <property type="entry name" value="Galactose-binding domain-like"/>
    <property type="match status" value="1"/>
</dbReference>
<dbReference type="PROSITE" id="PS51257">
    <property type="entry name" value="PROKAR_LIPOPROTEIN"/>
    <property type="match status" value="1"/>
</dbReference>
<organism evidence="3 4">
    <name type="scientific">Roseburia faecis</name>
    <dbReference type="NCBI Taxonomy" id="301302"/>
    <lineage>
        <taxon>Bacteria</taxon>
        <taxon>Bacillati</taxon>
        <taxon>Bacillota</taxon>
        <taxon>Clostridia</taxon>
        <taxon>Lachnospirales</taxon>
        <taxon>Lachnospiraceae</taxon>
        <taxon>Roseburia</taxon>
    </lineage>
</organism>
<reference evidence="4" key="1">
    <citation type="submission" date="2015-05" db="EMBL/GenBank/DDBJ databases">
        <authorList>
            <consortium name="Pathogen Informatics"/>
        </authorList>
    </citation>
    <scope>NUCLEOTIDE SEQUENCE [LARGE SCALE GENOMIC DNA]</scope>
    <source>
        <strain evidence="4">M72</strain>
    </source>
</reference>
<evidence type="ECO:0000313" key="4">
    <source>
        <dbReference type="Proteomes" id="UP000049979"/>
    </source>
</evidence>
<feature type="region of interest" description="Disordered" evidence="1">
    <location>
        <begin position="25"/>
        <end position="69"/>
    </location>
</feature>
<dbReference type="RefSeq" id="WP_055067487.1">
    <property type="nucleotide sequence ID" value="NZ_CP173697.1"/>
</dbReference>
<evidence type="ECO:0000256" key="1">
    <source>
        <dbReference type="SAM" id="MobiDB-lite"/>
    </source>
</evidence>
<dbReference type="EMBL" id="CVRR01000011">
    <property type="protein sequence ID" value="CRL36204.1"/>
    <property type="molecule type" value="Genomic_DNA"/>
</dbReference>
<feature type="signal peptide" evidence="2">
    <location>
        <begin position="1"/>
        <end position="19"/>
    </location>
</feature>
<gene>
    <name evidence="3" type="ORF">M72_25701</name>
</gene>